<keyword evidence="3 5" id="KW-1133">Transmembrane helix</keyword>
<dbReference type="RefSeq" id="XP_037222031.1">
    <property type="nucleotide sequence ID" value="XM_037361739.1"/>
</dbReference>
<dbReference type="EMBL" id="JACAZF010000004">
    <property type="protein sequence ID" value="KAF7307012.1"/>
    <property type="molecule type" value="Genomic_DNA"/>
</dbReference>
<dbReference type="GeneID" id="59344255"/>
<evidence type="ECO:0000256" key="1">
    <source>
        <dbReference type="ARBA" id="ARBA00004141"/>
    </source>
</evidence>
<gene>
    <name evidence="6" type="ORF">MIND_00494200</name>
</gene>
<evidence type="ECO:0000256" key="4">
    <source>
        <dbReference type="ARBA" id="ARBA00023136"/>
    </source>
</evidence>
<evidence type="ECO:0000313" key="6">
    <source>
        <dbReference type="EMBL" id="KAF7307012.1"/>
    </source>
</evidence>
<dbReference type="GO" id="GO:0016020">
    <property type="term" value="C:membrane"/>
    <property type="evidence" value="ECO:0007669"/>
    <property type="project" value="UniProtKB-SubCell"/>
</dbReference>
<dbReference type="Proteomes" id="UP000636479">
    <property type="component" value="Unassembled WGS sequence"/>
</dbReference>
<organism evidence="6 7">
    <name type="scientific">Mycena indigotica</name>
    <dbReference type="NCBI Taxonomy" id="2126181"/>
    <lineage>
        <taxon>Eukaryota</taxon>
        <taxon>Fungi</taxon>
        <taxon>Dikarya</taxon>
        <taxon>Basidiomycota</taxon>
        <taxon>Agaricomycotina</taxon>
        <taxon>Agaricomycetes</taxon>
        <taxon>Agaricomycetidae</taxon>
        <taxon>Agaricales</taxon>
        <taxon>Marasmiineae</taxon>
        <taxon>Mycenaceae</taxon>
        <taxon>Mycena</taxon>
    </lineage>
</organism>
<protein>
    <submittedName>
        <fullName evidence="6">DUF423-domain-containing protein</fullName>
    </submittedName>
</protein>
<keyword evidence="4 5" id="KW-0472">Membrane</keyword>
<keyword evidence="2 5" id="KW-0812">Transmembrane</keyword>
<feature type="transmembrane region" description="Helical" evidence="5">
    <location>
        <begin position="6"/>
        <end position="28"/>
    </location>
</feature>
<evidence type="ECO:0000256" key="3">
    <source>
        <dbReference type="ARBA" id="ARBA00022989"/>
    </source>
</evidence>
<comment type="subcellular location">
    <subcellularLocation>
        <location evidence="1">Membrane</location>
        <topology evidence="1">Multi-pass membrane protein</topology>
    </subcellularLocation>
</comment>
<sequence length="132" mass="13913">MNPNLLWKIGSGFVATGVITGAFGAHALSTRLSPESLNSFRTASSYSIFNGLALLIISTHPRFSVHRFAGPAIVAGATAFSGSIFALVLNRDLKFLGPVTPLGGLLMISGSVADDAKRPTFLTLHSYVSMIF</sequence>
<dbReference type="AlphaFoldDB" id="A0A8H6SYB0"/>
<proteinExistence type="predicted"/>
<reference evidence="6" key="1">
    <citation type="submission" date="2020-05" db="EMBL/GenBank/DDBJ databases">
        <title>Mycena genomes resolve the evolution of fungal bioluminescence.</title>
        <authorList>
            <person name="Tsai I.J."/>
        </authorList>
    </citation>
    <scope>NUCLEOTIDE SEQUENCE</scope>
    <source>
        <strain evidence="6">171206Taipei</strain>
    </source>
</reference>
<dbReference type="Pfam" id="PF04241">
    <property type="entry name" value="DUF423"/>
    <property type="match status" value="1"/>
</dbReference>
<keyword evidence="7" id="KW-1185">Reference proteome</keyword>
<dbReference type="OrthoDB" id="269173at2759"/>
<dbReference type="InterPro" id="IPR006696">
    <property type="entry name" value="DUF423"/>
</dbReference>
<evidence type="ECO:0000256" key="2">
    <source>
        <dbReference type="ARBA" id="ARBA00022692"/>
    </source>
</evidence>
<name>A0A8H6SYB0_9AGAR</name>
<evidence type="ECO:0000256" key="5">
    <source>
        <dbReference type="SAM" id="Phobius"/>
    </source>
</evidence>
<evidence type="ECO:0000313" key="7">
    <source>
        <dbReference type="Proteomes" id="UP000636479"/>
    </source>
</evidence>
<accession>A0A8H6SYB0</accession>
<dbReference type="PANTHER" id="PTHR43461:SF1">
    <property type="entry name" value="TRANSMEMBRANE PROTEIN 256"/>
    <property type="match status" value="1"/>
</dbReference>
<comment type="caution">
    <text evidence="6">The sequence shown here is derived from an EMBL/GenBank/DDBJ whole genome shotgun (WGS) entry which is preliminary data.</text>
</comment>
<feature type="transmembrane region" description="Helical" evidence="5">
    <location>
        <begin position="69"/>
        <end position="89"/>
    </location>
</feature>
<dbReference type="PANTHER" id="PTHR43461">
    <property type="entry name" value="TRANSMEMBRANE PROTEIN 256"/>
    <property type="match status" value="1"/>
</dbReference>